<dbReference type="PANTHER" id="PTHR23502">
    <property type="entry name" value="MAJOR FACILITATOR SUPERFAMILY"/>
    <property type="match status" value="1"/>
</dbReference>
<feature type="transmembrane region" description="Helical" evidence="6">
    <location>
        <begin position="299"/>
        <end position="321"/>
    </location>
</feature>
<comment type="subcellular location">
    <subcellularLocation>
        <location evidence="1">Membrane</location>
        <topology evidence="1">Multi-pass membrane protein</topology>
    </subcellularLocation>
</comment>
<dbReference type="Gene3D" id="1.20.1250.20">
    <property type="entry name" value="MFS general substrate transporter like domains"/>
    <property type="match status" value="1"/>
</dbReference>
<dbReference type="PANTHER" id="PTHR23502:SF23">
    <property type="entry name" value="FLUCONAZOLE RESISTANCE PROTEIN 1"/>
    <property type="match status" value="1"/>
</dbReference>
<dbReference type="VEuPathDB" id="FungiDB:G647_07129"/>
<dbReference type="OrthoDB" id="3357846at2759"/>
<dbReference type="VEuPathDB" id="FungiDB:CLCR_05637"/>
<feature type="compositionally biased region" description="Polar residues" evidence="5">
    <location>
        <begin position="45"/>
        <end position="55"/>
    </location>
</feature>
<feature type="transmembrane region" description="Helical" evidence="6">
    <location>
        <begin position="577"/>
        <end position="598"/>
    </location>
</feature>
<evidence type="ECO:0000256" key="1">
    <source>
        <dbReference type="ARBA" id="ARBA00004141"/>
    </source>
</evidence>
<dbReference type="EMBL" id="LGRB01000020">
    <property type="protein sequence ID" value="OCT44444.1"/>
    <property type="molecule type" value="Genomic_DNA"/>
</dbReference>
<feature type="region of interest" description="Disordered" evidence="5">
    <location>
        <begin position="45"/>
        <end position="146"/>
    </location>
</feature>
<feature type="transmembrane region" description="Helical" evidence="6">
    <location>
        <begin position="206"/>
        <end position="226"/>
    </location>
</feature>
<accession>A0A1C1C7D9</accession>
<proteinExistence type="predicted"/>
<dbReference type="GO" id="GO:0015244">
    <property type="term" value="F:fluconazole transmembrane transporter activity"/>
    <property type="evidence" value="ECO:0007669"/>
    <property type="project" value="TreeGrafter"/>
</dbReference>
<feature type="transmembrane region" description="Helical" evidence="6">
    <location>
        <begin position="265"/>
        <end position="287"/>
    </location>
</feature>
<name>A0A1C1C7D9_9EURO</name>
<dbReference type="STRING" id="86049.A0A1C1C7D9"/>
<feature type="transmembrane region" description="Helical" evidence="6">
    <location>
        <begin position="333"/>
        <end position="358"/>
    </location>
</feature>
<dbReference type="CDD" id="cd17323">
    <property type="entry name" value="MFS_Tpo1_MDR_like"/>
    <property type="match status" value="1"/>
</dbReference>
<evidence type="ECO:0000256" key="5">
    <source>
        <dbReference type="SAM" id="MobiDB-lite"/>
    </source>
</evidence>
<evidence type="ECO:0000256" key="3">
    <source>
        <dbReference type="ARBA" id="ARBA00022989"/>
    </source>
</evidence>
<dbReference type="AlphaFoldDB" id="A0A1C1C7D9"/>
<feature type="compositionally biased region" description="Low complexity" evidence="5">
    <location>
        <begin position="109"/>
        <end position="123"/>
    </location>
</feature>
<dbReference type="FunFam" id="1.20.1250.20:FF:000011">
    <property type="entry name" value="MFS multidrug transporter, putative"/>
    <property type="match status" value="1"/>
</dbReference>
<feature type="transmembrane region" description="Helical" evidence="6">
    <location>
        <begin position="170"/>
        <end position="194"/>
    </location>
</feature>
<evidence type="ECO:0000259" key="7">
    <source>
        <dbReference type="PROSITE" id="PS50850"/>
    </source>
</evidence>
<dbReference type="GO" id="GO:0005886">
    <property type="term" value="C:plasma membrane"/>
    <property type="evidence" value="ECO:0007669"/>
    <property type="project" value="TreeGrafter"/>
</dbReference>
<gene>
    <name evidence="8" type="primary">caf5</name>
    <name evidence="8" type="ORF">CLCR_05637</name>
</gene>
<evidence type="ECO:0000313" key="9">
    <source>
        <dbReference type="Proteomes" id="UP000094526"/>
    </source>
</evidence>
<dbReference type="eggNOG" id="KOG0255">
    <property type="taxonomic scope" value="Eukaryota"/>
</dbReference>
<dbReference type="Proteomes" id="UP000094526">
    <property type="component" value="Unassembled WGS sequence"/>
</dbReference>
<keyword evidence="4 6" id="KW-0472">Membrane</keyword>
<dbReference type="InterPro" id="IPR020846">
    <property type="entry name" value="MFS_dom"/>
</dbReference>
<comment type="caution">
    <text evidence="8">The sequence shown here is derived from an EMBL/GenBank/DDBJ whole genome shotgun (WGS) entry which is preliminary data.</text>
</comment>
<keyword evidence="2 6" id="KW-0812">Transmembrane</keyword>
<keyword evidence="3 6" id="KW-1133">Transmembrane helix</keyword>
<sequence>MAELFRDTVVGQLLRLVTGRRILKYPEERDPSIWQRYLNVEKSSNMALHGSTSRPDQPKKELLSATSSDPPTPAAEEKQEPEGAPYYDQAAPLPGSKEQMTTQSPSNKQQPPSRRSSTSASTANDHENGLVNTLSNTRVDPEKGRDADIVDWYGPDDPENPMNWGTVKKVWVTFEICLLTFSVYIGSAIYSAGILDVSEVFGVSRVASTLGLTLFVLGYGVGPMFLSPLSELPQTGRAPIYIATLALFVVLQVPTALATNFGMLLAFRFITGFVGSPPLATGGATIGDIYSPRKRTYGMAVWGVGAVCGPVMGPLVGGFAAESKGWTWTIWELMWLSGFTLVLLLFLMPETSSANILYRRTMRLRRLTGNNKLICEPQLMGEQMTGKDIVMMTLVRPFSLSFTEPMVFLLNIYIALIYGLLYIWFESFPIVFSEIYGFSLGLEGTAFLGILVGVFVVLPPFVWYQRKYIEPKFNDKGELQPEWRLPPSFVGAFCIPICLFWFGWSSRPDVHWIMPIIGTAWFSIGAFLLFNSVLNYLSDAYPQYAASVLAGNDFFRSSFGAGFPLFATAMYNKLGVGWASSTLGFLAIAFIPIPFFLFKYGERLRMRSKYAKKDY</sequence>
<feature type="transmembrane region" description="Helical" evidence="6">
    <location>
        <begin position="485"/>
        <end position="504"/>
    </location>
</feature>
<dbReference type="SUPFAM" id="SSF103473">
    <property type="entry name" value="MFS general substrate transporter"/>
    <property type="match status" value="1"/>
</dbReference>
<evidence type="ECO:0000313" key="8">
    <source>
        <dbReference type="EMBL" id="OCT44444.1"/>
    </source>
</evidence>
<evidence type="ECO:0000256" key="4">
    <source>
        <dbReference type="ARBA" id="ARBA00023136"/>
    </source>
</evidence>
<feature type="transmembrane region" description="Helical" evidence="6">
    <location>
        <begin position="445"/>
        <end position="464"/>
    </location>
</feature>
<dbReference type="GO" id="GO:1990961">
    <property type="term" value="P:xenobiotic detoxification by transmembrane export across the plasma membrane"/>
    <property type="evidence" value="ECO:0007669"/>
    <property type="project" value="TreeGrafter"/>
</dbReference>
<keyword evidence="9" id="KW-1185">Reference proteome</keyword>
<feature type="domain" description="Major facilitator superfamily (MFS) profile" evidence="7">
    <location>
        <begin position="172"/>
        <end position="604"/>
    </location>
</feature>
<feature type="transmembrane region" description="Helical" evidence="6">
    <location>
        <begin position="510"/>
        <end position="534"/>
    </location>
</feature>
<evidence type="ECO:0000256" key="2">
    <source>
        <dbReference type="ARBA" id="ARBA00022692"/>
    </source>
</evidence>
<dbReference type="InterPro" id="IPR011701">
    <property type="entry name" value="MFS"/>
</dbReference>
<feature type="transmembrane region" description="Helical" evidence="6">
    <location>
        <begin position="554"/>
        <end position="571"/>
    </location>
</feature>
<protein>
    <submittedName>
        <fullName evidence="8">Caffeine resistance protein 5</fullName>
    </submittedName>
</protein>
<dbReference type="Pfam" id="PF07690">
    <property type="entry name" value="MFS_1"/>
    <property type="match status" value="1"/>
</dbReference>
<organism evidence="8 9">
    <name type="scientific">Cladophialophora carrionii</name>
    <dbReference type="NCBI Taxonomy" id="86049"/>
    <lineage>
        <taxon>Eukaryota</taxon>
        <taxon>Fungi</taxon>
        <taxon>Dikarya</taxon>
        <taxon>Ascomycota</taxon>
        <taxon>Pezizomycotina</taxon>
        <taxon>Eurotiomycetes</taxon>
        <taxon>Chaetothyriomycetidae</taxon>
        <taxon>Chaetothyriales</taxon>
        <taxon>Herpotrichiellaceae</taxon>
        <taxon>Cladophialophora</taxon>
    </lineage>
</organism>
<feature type="compositionally biased region" description="Polar residues" evidence="5">
    <location>
        <begin position="98"/>
        <end position="108"/>
    </location>
</feature>
<feature type="transmembrane region" description="Helical" evidence="6">
    <location>
        <begin position="406"/>
        <end position="425"/>
    </location>
</feature>
<reference evidence="9" key="1">
    <citation type="submission" date="2015-07" db="EMBL/GenBank/DDBJ databases">
        <authorList>
            <person name="Teixeira M.M."/>
            <person name="Souza R.C."/>
            <person name="Almeida L.G."/>
            <person name="Vicente V.A."/>
            <person name="de Hoog S."/>
            <person name="Bocca A.L."/>
            <person name="de Almeida S.R."/>
            <person name="Vasconcelos A.T."/>
            <person name="Felipe M.S."/>
        </authorList>
    </citation>
    <scope>NUCLEOTIDE SEQUENCE [LARGE SCALE GENOMIC DNA]</scope>
    <source>
        <strain evidence="9">KSF</strain>
    </source>
</reference>
<dbReference type="PROSITE" id="PS50850">
    <property type="entry name" value="MFS"/>
    <property type="match status" value="1"/>
</dbReference>
<feature type="transmembrane region" description="Helical" evidence="6">
    <location>
        <begin position="238"/>
        <end position="259"/>
    </location>
</feature>
<evidence type="ECO:0000256" key="6">
    <source>
        <dbReference type="SAM" id="Phobius"/>
    </source>
</evidence>
<dbReference type="InterPro" id="IPR036259">
    <property type="entry name" value="MFS_trans_sf"/>
</dbReference>